<sequence>MIMEYRNQLGMDDGFEFKEEVINSLPDNKPVVQHVRPYLDCVYELLTNKVILGPNSCNINLHHPIVSALDEMCHGSNSHKTHIDCPAKLLHMLQKGGQMRAVESFEYQFRNGTKITLDDKSFASKKKGIKKGLENLNFIGHQMGDFLSRQSDRNKLRTKFKNSLFSSAKKCGHEHARVILSILLTLMTDRGRQICLEERTMEEDFLDNFVYLFEIVLVMEQWLKSPSFPADEVLDGTRLSKALGVYVENIGAICQRKGMGARLIKNHLMLHLPHCIMRWGPPSGWDGSNLERSHKRQAKRPAQLIQRRQDCFIAQLSARYTEMRLMQYATQFCGLCKSLWATNTGRGRQSTKPMACTGSRFTIGLDTTNYRPGVKWTKDPGRQVHIQTVIDTAFDHIVSNLPLNNSKSARTVDGFTEYKKEIRGESVIFRAHPSFRSKSRQQRDVWYDWALFDLEDQGYGSCFIPGQVLMFLHVPHLQREVTVNGMRVRPNKPHAIVRLFKEKPRSDFQEVKTHSETGEENEYSLLVEFGDTQDELSIIPCDYIAEPTIVVQNIPMLQPQMPLNPKQRRAREKMDGIIKPLGEGYFVVSPQSTWSSCFSHLIQSYPSTLGFNSPL</sequence>
<evidence type="ECO:0000313" key="2">
    <source>
        <dbReference type="Proteomes" id="UP001295423"/>
    </source>
</evidence>
<organism evidence="1 2">
    <name type="scientific">Cylindrotheca closterium</name>
    <dbReference type="NCBI Taxonomy" id="2856"/>
    <lineage>
        <taxon>Eukaryota</taxon>
        <taxon>Sar</taxon>
        <taxon>Stramenopiles</taxon>
        <taxon>Ochrophyta</taxon>
        <taxon>Bacillariophyta</taxon>
        <taxon>Bacillariophyceae</taxon>
        <taxon>Bacillariophycidae</taxon>
        <taxon>Bacillariales</taxon>
        <taxon>Bacillariaceae</taxon>
        <taxon>Cylindrotheca</taxon>
    </lineage>
</organism>
<protein>
    <submittedName>
        <fullName evidence="1">Uncharacterized protein</fullName>
    </submittedName>
</protein>
<dbReference type="AlphaFoldDB" id="A0AAD2FM22"/>
<proteinExistence type="predicted"/>
<evidence type="ECO:0000313" key="1">
    <source>
        <dbReference type="EMBL" id="CAJ1944106.1"/>
    </source>
</evidence>
<dbReference type="Proteomes" id="UP001295423">
    <property type="component" value="Unassembled WGS sequence"/>
</dbReference>
<name>A0AAD2FM22_9STRA</name>
<gene>
    <name evidence="1" type="ORF">CYCCA115_LOCUS8735</name>
</gene>
<keyword evidence="2" id="KW-1185">Reference proteome</keyword>
<comment type="caution">
    <text evidence="1">The sequence shown here is derived from an EMBL/GenBank/DDBJ whole genome shotgun (WGS) entry which is preliminary data.</text>
</comment>
<reference evidence="1" key="1">
    <citation type="submission" date="2023-08" db="EMBL/GenBank/DDBJ databases">
        <authorList>
            <person name="Audoor S."/>
            <person name="Bilcke G."/>
        </authorList>
    </citation>
    <scope>NUCLEOTIDE SEQUENCE</scope>
</reference>
<dbReference type="EMBL" id="CAKOGP040001202">
    <property type="protein sequence ID" value="CAJ1944106.1"/>
    <property type="molecule type" value="Genomic_DNA"/>
</dbReference>
<accession>A0AAD2FM22</accession>